<evidence type="ECO:0000259" key="1">
    <source>
        <dbReference type="Pfam" id="PF24595"/>
    </source>
</evidence>
<feature type="domain" description="DUF7619" evidence="1">
    <location>
        <begin position="12"/>
        <end position="57"/>
    </location>
</feature>
<accession>A0A7G5H1J6</accession>
<dbReference type="Pfam" id="PF24595">
    <property type="entry name" value="DUF7619"/>
    <property type="match status" value="1"/>
</dbReference>
<name>A0A7G5H1J6_9BACT</name>
<keyword evidence="3" id="KW-1185">Reference proteome</keyword>
<protein>
    <recommendedName>
        <fullName evidence="1">DUF7619 domain-containing protein</fullName>
    </recommendedName>
</protein>
<dbReference type="KEGG" id="sfol:H3H32_08870"/>
<proteinExistence type="predicted"/>
<gene>
    <name evidence="2" type="ORF">H3H32_08870</name>
</gene>
<dbReference type="AlphaFoldDB" id="A0A7G5H1J6"/>
<dbReference type="Proteomes" id="UP000515369">
    <property type="component" value="Chromosome"/>
</dbReference>
<organism evidence="2 3">
    <name type="scientific">Spirosoma foliorum</name>
    <dbReference type="NCBI Taxonomy" id="2710596"/>
    <lineage>
        <taxon>Bacteria</taxon>
        <taxon>Pseudomonadati</taxon>
        <taxon>Bacteroidota</taxon>
        <taxon>Cytophagia</taxon>
        <taxon>Cytophagales</taxon>
        <taxon>Cytophagaceae</taxon>
        <taxon>Spirosoma</taxon>
    </lineage>
</organism>
<evidence type="ECO:0000313" key="3">
    <source>
        <dbReference type="Proteomes" id="UP000515369"/>
    </source>
</evidence>
<dbReference type="EMBL" id="CP059732">
    <property type="protein sequence ID" value="QMW04988.1"/>
    <property type="molecule type" value="Genomic_DNA"/>
</dbReference>
<evidence type="ECO:0000313" key="2">
    <source>
        <dbReference type="EMBL" id="QMW04988.1"/>
    </source>
</evidence>
<dbReference type="InterPro" id="IPR055353">
    <property type="entry name" value="DUF7619"/>
</dbReference>
<reference evidence="2 3" key="1">
    <citation type="submission" date="2020-07" db="EMBL/GenBank/DDBJ databases">
        <title>Spirosoma foliorum sp. nov., isolated from the leaves on the Nejang mountain Korea, Republic of.</title>
        <authorList>
            <person name="Ho H."/>
            <person name="Lee Y.-J."/>
            <person name="Nurcahyanto D.-A."/>
            <person name="Kim S.-G."/>
        </authorList>
    </citation>
    <scope>NUCLEOTIDE SEQUENCE [LARGE SCALE GENOMIC DNA]</scope>
    <source>
        <strain evidence="2 3">PL0136</strain>
    </source>
</reference>
<sequence length="122" mass="13444">MEWTTDPILGFLPPNHRAPEGEGGIFFTVAPKADLSANTTIANRSSIVFDYNLPIVTLVWRNAVDKTTPTSQVAALPTTVQSTTFTIQWSGQDIGSGVRLYNLYVATNNGPYKLPKTRRYLV</sequence>
<dbReference type="RefSeq" id="WP_182462337.1">
    <property type="nucleotide sequence ID" value="NZ_CP059732.1"/>
</dbReference>